<dbReference type="OrthoDB" id="10420671at2759"/>
<name>T0SAI0_SAPDV</name>
<reference evidence="2 3" key="1">
    <citation type="submission" date="2012-04" db="EMBL/GenBank/DDBJ databases">
        <title>The Genome Sequence of Saprolegnia declina VS20.</title>
        <authorList>
            <consortium name="The Broad Institute Genome Sequencing Platform"/>
            <person name="Russ C."/>
            <person name="Nusbaum C."/>
            <person name="Tyler B."/>
            <person name="van West P."/>
            <person name="Dieguez-Uribeondo J."/>
            <person name="de Bruijn I."/>
            <person name="Tripathy S."/>
            <person name="Jiang R."/>
            <person name="Young S.K."/>
            <person name="Zeng Q."/>
            <person name="Gargeya S."/>
            <person name="Fitzgerald M."/>
            <person name="Haas B."/>
            <person name="Abouelleil A."/>
            <person name="Alvarado L."/>
            <person name="Arachchi H.M."/>
            <person name="Berlin A."/>
            <person name="Chapman S.B."/>
            <person name="Goldberg J."/>
            <person name="Griggs A."/>
            <person name="Gujja S."/>
            <person name="Hansen M."/>
            <person name="Howarth C."/>
            <person name="Imamovic A."/>
            <person name="Larimer J."/>
            <person name="McCowen C."/>
            <person name="Montmayeur A."/>
            <person name="Murphy C."/>
            <person name="Neiman D."/>
            <person name="Pearson M."/>
            <person name="Priest M."/>
            <person name="Roberts A."/>
            <person name="Saif S."/>
            <person name="Shea T."/>
            <person name="Sisk P."/>
            <person name="Sykes S."/>
            <person name="Wortman J."/>
            <person name="Nusbaum C."/>
            <person name="Birren B."/>
        </authorList>
    </citation>
    <scope>NUCLEOTIDE SEQUENCE [LARGE SCALE GENOMIC DNA]</scope>
    <source>
        <strain evidence="2 3">VS20</strain>
    </source>
</reference>
<dbReference type="Proteomes" id="UP000030762">
    <property type="component" value="Unassembled WGS sequence"/>
</dbReference>
<dbReference type="GeneID" id="19940799"/>
<evidence type="ECO:0000313" key="3">
    <source>
        <dbReference type="Proteomes" id="UP000030762"/>
    </source>
</evidence>
<organism evidence="2 3">
    <name type="scientific">Saprolegnia diclina (strain VS20)</name>
    <dbReference type="NCBI Taxonomy" id="1156394"/>
    <lineage>
        <taxon>Eukaryota</taxon>
        <taxon>Sar</taxon>
        <taxon>Stramenopiles</taxon>
        <taxon>Oomycota</taxon>
        <taxon>Saprolegniomycetes</taxon>
        <taxon>Saprolegniales</taxon>
        <taxon>Saprolegniaceae</taxon>
        <taxon>Saprolegnia</taxon>
    </lineage>
</organism>
<feature type="region of interest" description="Disordered" evidence="1">
    <location>
        <begin position="55"/>
        <end position="76"/>
    </location>
</feature>
<dbReference type="RefSeq" id="XP_008603756.1">
    <property type="nucleotide sequence ID" value="XM_008605534.1"/>
</dbReference>
<evidence type="ECO:0000313" key="2">
    <source>
        <dbReference type="EMBL" id="EQC42333.1"/>
    </source>
</evidence>
<keyword evidence="3" id="KW-1185">Reference proteome</keyword>
<evidence type="ECO:0000256" key="1">
    <source>
        <dbReference type="SAM" id="MobiDB-lite"/>
    </source>
</evidence>
<dbReference type="VEuPathDB" id="FungiDB:SDRG_00072"/>
<accession>T0SAI0</accession>
<dbReference type="InParanoid" id="T0SAI0"/>
<protein>
    <submittedName>
        <fullName evidence="2">Uncharacterized protein</fullName>
    </submittedName>
</protein>
<proteinExistence type="predicted"/>
<sequence>MQTKASSPPRGVGIDERLPVLPKVHMPLKASLQDTPPPKGFVTSLQDGVAKWLQKKKPEPAIDSPPQPVHTGLPEKTELRKQRSACQILLGANSRELPMLDMPEELCSRCHGFLKHDAIPCLPDDWTECKLNSGRTGFLNTKTNEKLALPPPGMPPTSCVLVGLTPTQVAALLGRRRRTYSMAQEPTPRGRRPARRPPLLRGGSNNALCASLPVMPKVYLPLKTYYHIENGLTVDEVLTNLHIDPSTTFAPRKIEANAGHRDMDALIEGRPKPKDILCPRCRGFRKESNVPELPPFWIETCRTSSGKCAFYNTRTKETLDFPPWGTPAISSTVFHHHGTTQCVCRCNQSRRHTALAPVGRAKTSHGKRTRYHSVVGLRTGNM</sequence>
<feature type="region of interest" description="Disordered" evidence="1">
    <location>
        <begin position="179"/>
        <end position="202"/>
    </location>
</feature>
<gene>
    <name evidence="2" type="ORF">SDRG_00072</name>
</gene>
<dbReference type="EMBL" id="JH767132">
    <property type="protein sequence ID" value="EQC42333.1"/>
    <property type="molecule type" value="Genomic_DNA"/>
</dbReference>
<dbReference type="AlphaFoldDB" id="T0SAI0"/>